<feature type="region of interest" description="Disordered" evidence="1">
    <location>
        <begin position="316"/>
        <end position="360"/>
    </location>
</feature>
<feature type="region of interest" description="Disordered" evidence="1">
    <location>
        <begin position="374"/>
        <end position="395"/>
    </location>
</feature>
<evidence type="ECO:0000313" key="4">
    <source>
        <dbReference type="Proteomes" id="UP001190700"/>
    </source>
</evidence>
<feature type="region of interest" description="Disordered" evidence="1">
    <location>
        <begin position="269"/>
        <end position="303"/>
    </location>
</feature>
<keyword evidence="4" id="KW-1185">Reference proteome</keyword>
<protein>
    <recommendedName>
        <fullName evidence="2">5-hmdU DNA kinase helical domain-containing protein</fullName>
    </recommendedName>
</protein>
<accession>A0AAE0G6M0</accession>
<proteinExistence type="predicted"/>
<feature type="compositionally biased region" description="Low complexity" evidence="1">
    <location>
        <begin position="321"/>
        <end position="340"/>
    </location>
</feature>
<organism evidence="3 4">
    <name type="scientific">Cymbomonas tetramitiformis</name>
    <dbReference type="NCBI Taxonomy" id="36881"/>
    <lineage>
        <taxon>Eukaryota</taxon>
        <taxon>Viridiplantae</taxon>
        <taxon>Chlorophyta</taxon>
        <taxon>Pyramimonadophyceae</taxon>
        <taxon>Pyramimonadales</taxon>
        <taxon>Pyramimonadaceae</taxon>
        <taxon>Cymbomonas</taxon>
    </lineage>
</organism>
<comment type="caution">
    <text evidence="3">The sequence shown here is derived from an EMBL/GenBank/DDBJ whole genome shotgun (WGS) entry which is preliminary data.</text>
</comment>
<evidence type="ECO:0000313" key="3">
    <source>
        <dbReference type="EMBL" id="KAK3272546.1"/>
    </source>
</evidence>
<gene>
    <name evidence="3" type="ORF">CYMTET_19166</name>
</gene>
<reference evidence="3 4" key="1">
    <citation type="journal article" date="2015" name="Genome Biol. Evol.">
        <title>Comparative Genomics of a Bacterivorous Green Alga Reveals Evolutionary Causalities and Consequences of Phago-Mixotrophic Mode of Nutrition.</title>
        <authorList>
            <person name="Burns J.A."/>
            <person name="Paasch A."/>
            <person name="Narechania A."/>
            <person name="Kim E."/>
        </authorList>
    </citation>
    <scope>NUCLEOTIDE SEQUENCE [LARGE SCALE GENOMIC DNA]</scope>
    <source>
        <strain evidence="3 4">PLY_AMNH</strain>
    </source>
</reference>
<feature type="compositionally biased region" description="Basic and acidic residues" evidence="1">
    <location>
        <begin position="285"/>
        <end position="303"/>
    </location>
</feature>
<sequence length="513" mass="55387">MELKGAQVDEKKLQVWFAFIRERFNIYLRRQAGQAAPWTEDAILREWRFCNVFREHDVVTKFVMSHLAGLSGAQLVLNACCCRLLNKVATIARVGVLPLDFDPQRVAALMGPAPFGGAYIIPSMGAAGAGSKPSAVCMKLAEIAETLRRTDPLPCHDALHALIKSHKYMGDFLAYQCCIDVGYVDKALYDEDAHVVLGPGAARGLRWLFPAESPRVERVHWLLEHQPVDFEALFMESSGRPWGPMSVENCLCEGDKYFRGLHRGKSLKRRYDGTGGTSATAASKQGRDPTLKGSKRPFEATEKGSHLVRSVFLSLERSQAPKSSSSRPGGSQGQRGKSPPAHGWSGGLHDAPSLGHFGALRGPASLRQNVLDIERSGRGAGGPEKAKGGGRGRAVEADEGNALEGVREGSSAANSFSGSGSGLFHFDKCHRLVMPTMLGGLTTWWTRADSRPAQLASKTSPTAPPGGLASSPYQAGPSAPLHRPDVKNVRTSSTGWACCKINGQHMKSVHFEP</sequence>
<dbReference type="Proteomes" id="UP001190700">
    <property type="component" value="Unassembled WGS sequence"/>
</dbReference>
<dbReference type="EMBL" id="LGRX02008908">
    <property type="protein sequence ID" value="KAK3272546.1"/>
    <property type="molecule type" value="Genomic_DNA"/>
</dbReference>
<name>A0AAE0G6M0_9CHLO</name>
<feature type="domain" description="5-hmdU DNA kinase helical" evidence="2">
    <location>
        <begin position="13"/>
        <end position="263"/>
    </location>
</feature>
<dbReference type="AlphaFoldDB" id="A0AAE0G6M0"/>
<dbReference type="InterPro" id="IPR040684">
    <property type="entry name" value="HMUDK_hel"/>
</dbReference>
<evidence type="ECO:0000259" key="2">
    <source>
        <dbReference type="Pfam" id="PF18723"/>
    </source>
</evidence>
<feature type="region of interest" description="Disordered" evidence="1">
    <location>
        <begin position="452"/>
        <end position="487"/>
    </location>
</feature>
<dbReference type="Pfam" id="PF18723">
    <property type="entry name" value="HMUDK_hel"/>
    <property type="match status" value="1"/>
</dbReference>
<evidence type="ECO:0000256" key="1">
    <source>
        <dbReference type="SAM" id="MobiDB-lite"/>
    </source>
</evidence>